<keyword evidence="3" id="KW-0328">Glycosyltransferase</keyword>
<keyword evidence="5 11" id="KW-0812">Transmembrane</keyword>
<keyword evidence="7 11" id="KW-1133">Transmembrane helix</keyword>
<dbReference type="Proteomes" id="UP000887562">
    <property type="component" value="Unplaced"/>
</dbReference>
<evidence type="ECO:0000256" key="10">
    <source>
        <dbReference type="ARBA" id="ARBA00038150"/>
    </source>
</evidence>
<keyword evidence="9" id="KW-0325">Glycoprotein</keyword>
<dbReference type="Pfam" id="PF02485">
    <property type="entry name" value="Branch"/>
    <property type="match status" value="1"/>
</dbReference>
<evidence type="ECO:0000256" key="5">
    <source>
        <dbReference type="ARBA" id="ARBA00022692"/>
    </source>
</evidence>
<protein>
    <submittedName>
        <fullName evidence="13">Beta-1,3-galactosyl-O-glycosyl-glycoprotein beta-1,6-N-acetylglucosaminyltransferase</fullName>
    </submittedName>
</protein>
<dbReference type="GO" id="GO:0008375">
    <property type="term" value="F:acetylglucosaminyltransferase activity"/>
    <property type="evidence" value="ECO:0007669"/>
    <property type="project" value="TreeGrafter"/>
</dbReference>
<organism evidence="12 13">
    <name type="scientific">Echinococcus canadensis</name>
    <dbReference type="NCBI Taxonomy" id="519352"/>
    <lineage>
        <taxon>Eukaryota</taxon>
        <taxon>Metazoa</taxon>
        <taxon>Spiralia</taxon>
        <taxon>Lophotrochozoa</taxon>
        <taxon>Platyhelminthes</taxon>
        <taxon>Cestoda</taxon>
        <taxon>Eucestoda</taxon>
        <taxon>Cyclophyllidea</taxon>
        <taxon>Taeniidae</taxon>
        <taxon>Echinococcus</taxon>
        <taxon>Echinococcus canadensis group</taxon>
    </lineage>
</organism>
<keyword evidence="12" id="KW-1185">Reference proteome</keyword>
<dbReference type="PANTHER" id="PTHR19297">
    <property type="entry name" value="GLYCOSYLTRANSFERASE 14 FAMILY MEMBER"/>
    <property type="match status" value="1"/>
</dbReference>
<keyword evidence="8 11" id="KW-0472">Membrane</keyword>
<dbReference type="AlphaFoldDB" id="A0A915EYD4"/>
<evidence type="ECO:0000256" key="8">
    <source>
        <dbReference type="ARBA" id="ARBA00023136"/>
    </source>
</evidence>
<evidence type="ECO:0000256" key="11">
    <source>
        <dbReference type="SAM" id="Phobius"/>
    </source>
</evidence>
<evidence type="ECO:0000256" key="2">
    <source>
        <dbReference type="ARBA" id="ARBA00004922"/>
    </source>
</evidence>
<evidence type="ECO:0000256" key="3">
    <source>
        <dbReference type="ARBA" id="ARBA00022676"/>
    </source>
</evidence>
<keyword evidence="6" id="KW-0735">Signal-anchor</keyword>
<comment type="pathway">
    <text evidence="2">Protein modification; protein glycosylation.</text>
</comment>
<dbReference type="InterPro" id="IPR003406">
    <property type="entry name" value="Glyco_trans_14"/>
</dbReference>
<reference evidence="13" key="1">
    <citation type="submission" date="2022-11" db="UniProtKB">
        <authorList>
            <consortium name="WormBaseParasite"/>
        </authorList>
    </citation>
    <scope>IDENTIFICATION</scope>
</reference>
<evidence type="ECO:0000313" key="12">
    <source>
        <dbReference type="Proteomes" id="UP000887562"/>
    </source>
</evidence>
<evidence type="ECO:0000256" key="4">
    <source>
        <dbReference type="ARBA" id="ARBA00022679"/>
    </source>
</evidence>
<keyword evidence="4" id="KW-0808">Transferase</keyword>
<dbReference type="PANTHER" id="PTHR19297:SF191">
    <property type="entry name" value="PROTEIN XYLOSYLTRANSFERASE"/>
    <property type="match status" value="1"/>
</dbReference>
<proteinExistence type="inferred from homology"/>
<comment type="similarity">
    <text evidence="10">Belongs to the glycosyltransferase 14 family.</text>
</comment>
<evidence type="ECO:0000313" key="13">
    <source>
        <dbReference type="WBParaSite" id="maker-E.canG7_contigs_3102-snap-gene-0.53-mRNA-1"/>
    </source>
</evidence>
<evidence type="ECO:0000256" key="9">
    <source>
        <dbReference type="ARBA" id="ARBA00023180"/>
    </source>
</evidence>
<evidence type="ECO:0000256" key="7">
    <source>
        <dbReference type="ARBA" id="ARBA00022989"/>
    </source>
</evidence>
<feature type="transmembrane region" description="Helical" evidence="11">
    <location>
        <begin position="108"/>
        <end position="126"/>
    </location>
</feature>
<sequence length="498" mass="56471">MLPGCSCRGFIVRIDRMNNEEAAGWIDGIVGAPNTRICSSEEFVPMCTQVAAVWSCSYLLSVNRKQVYIHTFSLMQIFRDGAYETANSAIKRATKQDMALSGRYQCRLLSAVIVVGCTILIWHHIFKVSFQKDGLPSASRRNADVVEYHEGIAAAFFSAINSPRHKNCYFFRHRFPIKPDRDGDVDIAFTITVHNDVRQVARILRMIYRVNNYYCIHLDKTSDAAFEAAISGVVSCFGPNVELVPQQSRVAFRQGDESALQIQLTCAEQALKRNGKWKYLINIEDDVFPLRTNLETVAIVKALNGSNLVEAFSIDRFKSRTRNKNLPLNATWYKGSVHGVYRREFLQEAVLGKAVAPIRNFLLQHQTFLTPEEFYFPILAYNPQLRLPGACQVVPSPPSEVNIGFLAKFIIWGDYGVRCTTKYVNYVCILGNEHLPVLRMTSHLFASKFLPDYEPEAYASLEEWYFARIKAELENKALSDSSFDATIYASRSCSQKHV</sequence>
<evidence type="ECO:0000256" key="6">
    <source>
        <dbReference type="ARBA" id="ARBA00022968"/>
    </source>
</evidence>
<evidence type="ECO:0000256" key="1">
    <source>
        <dbReference type="ARBA" id="ARBA00004606"/>
    </source>
</evidence>
<name>A0A915EYD4_9CEST</name>
<accession>A0A915EYD4</accession>
<dbReference type="WBParaSite" id="maker-E.canG7_contigs_3102-snap-gene-0.53-mRNA-1">
    <property type="protein sequence ID" value="maker-E.canG7_contigs_3102-snap-gene-0.53-mRNA-1"/>
    <property type="gene ID" value="EcG7_02532"/>
</dbReference>
<comment type="subcellular location">
    <subcellularLocation>
        <location evidence="1">Membrane</location>
        <topology evidence="1">Single-pass type II membrane protein</topology>
    </subcellularLocation>
</comment>
<dbReference type="GO" id="GO:0016020">
    <property type="term" value="C:membrane"/>
    <property type="evidence" value="ECO:0007669"/>
    <property type="project" value="UniProtKB-SubCell"/>
</dbReference>